<name>A0A5N5SM30_9CRUS</name>
<dbReference type="EMBL" id="SEYY01023589">
    <property type="protein sequence ID" value="KAB7494768.1"/>
    <property type="molecule type" value="Genomic_DNA"/>
</dbReference>
<comment type="subcellular location">
    <subcellularLocation>
        <location evidence="1">Secreted</location>
    </subcellularLocation>
</comment>
<evidence type="ECO:0000256" key="5">
    <source>
        <dbReference type="ARBA" id="ARBA00023030"/>
    </source>
</evidence>
<evidence type="ECO:0000256" key="4">
    <source>
        <dbReference type="ARBA" id="ARBA00022729"/>
    </source>
</evidence>
<evidence type="ECO:0000256" key="7">
    <source>
        <dbReference type="ARBA" id="ARBA00023180"/>
    </source>
</evidence>
<dbReference type="InterPro" id="IPR017948">
    <property type="entry name" value="TGFb_CS"/>
</dbReference>
<feature type="region of interest" description="Disordered" evidence="9">
    <location>
        <begin position="108"/>
        <end position="131"/>
    </location>
</feature>
<dbReference type="Proteomes" id="UP000326759">
    <property type="component" value="Unassembled WGS sequence"/>
</dbReference>
<comment type="caution">
    <text evidence="12">The sequence shown here is derived from an EMBL/GenBank/DDBJ whole genome shotgun (WGS) entry which is preliminary data.</text>
</comment>
<dbReference type="GO" id="GO:0008083">
    <property type="term" value="F:growth factor activity"/>
    <property type="evidence" value="ECO:0007669"/>
    <property type="project" value="UniProtKB-KW"/>
</dbReference>
<dbReference type="Pfam" id="PF00019">
    <property type="entry name" value="TGF_beta"/>
    <property type="match status" value="1"/>
</dbReference>
<evidence type="ECO:0000256" key="3">
    <source>
        <dbReference type="ARBA" id="ARBA00022525"/>
    </source>
</evidence>
<dbReference type="SMART" id="SM00204">
    <property type="entry name" value="TGFB"/>
    <property type="match status" value="1"/>
</dbReference>
<evidence type="ECO:0000256" key="8">
    <source>
        <dbReference type="RuleBase" id="RU000354"/>
    </source>
</evidence>
<feature type="region of interest" description="Disordered" evidence="9">
    <location>
        <begin position="175"/>
        <end position="199"/>
    </location>
</feature>
<dbReference type="PROSITE" id="PS51362">
    <property type="entry name" value="TGF_BETA_2"/>
    <property type="match status" value="1"/>
</dbReference>
<evidence type="ECO:0000259" key="11">
    <source>
        <dbReference type="PROSITE" id="PS51362"/>
    </source>
</evidence>
<dbReference type="InterPro" id="IPR001111">
    <property type="entry name" value="TGF-b_propeptide"/>
</dbReference>
<proteinExistence type="inferred from homology"/>
<evidence type="ECO:0000256" key="2">
    <source>
        <dbReference type="ARBA" id="ARBA00006656"/>
    </source>
</evidence>
<dbReference type="CDD" id="cd13761">
    <property type="entry name" value="TGF_beta_BMP5_like"/>
    <property type="match status" value="1"/>
</dbReference>
<evidence type="ECO:0000256" key="1">
    <source>
        <dbReference type="ARBA" id="ARBA00004613"/>
    </source>
</evidence>
<feature type="chain" id="PRO_5024375059" evidence="10">
    <location>
        <begin position="21"/>
        <end position="437"/>
    </location>
</feature>
<keyword evidence="5 8" id="KW-0339">Growth factor</keyword>
<dbReference type="Gene3D" id="2.60.120.970">
    <property type="match status" value="1"/>
</dbReference>
<dbReference type="InterPro" id="IPR001839">
    <property type="entry name" value="TGF-b_C"/>
</dbReference>
<dbReference type="InterPro" id="IPR029034">
    <property type="entry name" value="Cystine-knot_cytokine"/>
</dbReference>
<feature type="signal peptide" evidence="10">
    <location>
        <begin position="1"/>
        <end position="20"/>
    </location>
</feature>
<keyword evidence="13" id="KW-1185">Reference proteome</keyword>
<feature type="domain" description="TGF-beta family profile" evidence="11">
    <location>
        <begin position="321"/>
        <end position="437"/>
    </location>
</feature>
<evidence type="ECO:0000256" key="9">
    <source>
        <dbReference type="SAM" id="MobiDB-lite"/>
    </source>
</evidence>
<feature type="region of interest" description="Disordered" evidence="9">
    <location>
        <begin position="313"/>
        <end position="337"/>
    </location>
</feature>
<dbReference type="AlphaFoldDB" id="A0A5N5SM30"/>
<keyword evidence="7" id="KW-0325">Glycoprotein</keyword>
<sequence>MSKQLLLLWILSIQYGTSLTQFPYDKIRNSLPKEPSPDFTNDSSDNAKDSKDSIIIDKDPELVKGLEKAFLSSFGLSERPKVNKSHVKVHPYMYQLYNQKVKENLGLSEVSGSRRESRTSSKFPSSAPLANTVRSFTHTESPKDKFHPEHKMLFNFDVSSIPARELLQGAELRINSSPLPSMPKMNEASDSETSSSEQVIRRKWSKKELNYLTRINVYDIVRPSRGSRDSIHKLIDTSIIDPRMNSTASLDVSPALKRWLSKPQTNYGLLVEVTPLKPGSIAIKGASHVRLRRSINHDDISWSDQEPLLIVRTDDTKLARREKRSPPSSSNRKPHCRKNNMYVDFKKLNWDSWIVAPSGFDAFLCNGDCPNPLAKHMNATNHAVYQSIIHSRYPNLVPAPCCVPITYSAISMMYLDSDKEVVLKTYEDMVVESCGCR</sequence>
<evidence type="ECO:0000313" key="12">
    <source>
        <dbReference type="EMBL" id="KAB7494768.1"/>
    </source>
</evidence>
<evidence type="ECO:0000256" key="10">
    <source>
        <dbReference type="SAM" id="SignalP"/>
    </source>
</evidence>
<dbReference type="Gene3D" id="2.10.90.10">
    <property type="entry name" value="Cystine-knot cytokines"/>
    <property type="match status" value="1"/>
</dbReference>
<evidence type="ECO:0000313" key="13">
    <source>
        <dbReference type="Proteomes" id="UP000326759"/>
    </source>
</evidence>
<protein>
    <submittedName>
        <fullName evidence="12">Protein decapentaplegic</fullName>
    </submittedName>
</protein>
<reference evidence="12 13" key="1">
    <citation type="journal article" date="2019" name="PLoS Biol.">
        <title>Sex chromosomes control vertical transmission of feminizing Wolbachia symbionts in an isopod.</title>
        <authorList>
            <person name="Becking T."/>
            <person name="Chebbi M.A."/>
            <person name="Giraud I."/>
            <person name="Moumen B."/>
            <person name="Laverre T."/>
            <person name="Caubet Y."/>
            <person name="Peccoud J."/>
            <person name="Gilbert C."/>
            <person name="Cordaux R."/>
        </authorList>
    </citation>
    <scope>NUCLEOTIDE SEQUENCE [LARGE SCALE GENOMIC DNA]</scope>
    <source>
        <strain evidence="12">ANa2</strain>
        <tissue evidence="12">Whole body excluding digestive tract and cuticle</tissue>
    </source>
</reference>
<dbReference type="PROSITE" id="PS00250">
    <property type="entry name" value="TGF_BETA_1"/>
    <property type="match status" value="1"/>
</dbReference>
<dbReference type="PANTHER" id="PTHR11848">
    <property type="entry name" value="TGF-BETA FAMILY"/>
    <property type="match status" value="1"/>
</dbReference>
<keyword evidence="3" id="KW-0964">Secreted</keyword>
<dbReference type="FunFam" id="2.10.90.10:FF:000001">
    <property type="entry name" value="Bone morphogenetic protein 4"/>
    <property type="match status" value="1"/>
</dbReference>
<dbReference type="Pfam" id="PF00688">
    <property type="entry name" value="TGFb_propeptide"/>
    <property type="match status" value="1"/>
</dbReference>
<feature type="compositionally biased region" description="Polar residues" evidence="9">
    <location>
        <begin position="120"/>
        <end position="131"/>
    </location>
</feature>
<dbReference type="GO" id="GO:0005615">
    <property type="term" value="C:extracellular space"/>
    <property type="evidence" value="ECO:0007669"/>
    <property type="project" value="TreeGrafter"/>
</dbReference>
<accession>A0A5N5SM30</accession>
<keyword evidence="4 10" id="KW-0732">Signal</keyword>
<evidence type="ECO:0000256" key="6">
    <source>
        <dbReference type="ARBA" id="ARBA00023157"/>
    </source>
</evidence>
<feature type="region of interest" description="Disordered" evidence="9">
    <location>
        <begin position="33"/>
        <end position="52"/>
    </location>
</feature>
<organism evidence="12 13">
    <name type="scientific">Armadillidium nasatum</name>
    <dbReference type="NCBI Taxonomy" id="96803"/>
    <lineage>
        <taxon>Eukaryota</taxon>
        <taxon>Metazoa</taxon>
        <taxon>Ecdysozoa</taxon>
        <taxon>Arthropoda</taxon>
        <taxon>Crustacea</taxon>
        <taxon>Multicrustacea</taxon>
        <taxon>Malacostraca</taxon>
        <taxon>Eumalacostraca</taxon>
        <taxon>Peracarida</taxon>
        <taxon>Isopoda</taxon>
        <taxon>Oniscidea</taxon>
        <taxon>Crinocheta</taxon>
        <taxon>Armadillidiidae</taxon>
        <taxon>Armadillidium</taxon>
    </lineage>
</organism>
<dbReference type="GO" id="GO:0005125">
    <property type="term" value="F:cytokine activity"/>
    <property type="evidence" value="ECO:0007669"/>
    <property type="project" value="TreeGrafter"/>
</dbReference>
<dbReference type="InterPro" id="IPR015615">
    <property type="entry name" value="TGF-beta-rel"/>
</dbReference>
<keyword evidence="6" id="KW-1015">Disulfide bond</keyword>
<comment type="similarity">
    <text evidence="2 8">Belongs to the TGF-beta family.</text>
</comment>
<gene>
    <name evidence="12" type="primary">dpp_1</name>
    <name evidence="12" type="ORF">Anas_04557</name>
</gene>
<dbReference type="PANTHER" id="PTHR11848:SF263">
    <property type="entry name" value="PROTEIN DECAPENTAPLEGIC"/>
    <property type="match status" value="1"/>
</dbReference>
<dbReference type="SUPFAM" id="SSF57501">
    <property type="entry name" value="Cystine-knot cytokines"/>
    <property type="match status" value="1"/>
</dbReference>
<dbReference type="OrthoDB" id="5987191at2759"/>